<sequence>MDLVGDGGGIRHRSNIKEVGIVHNVGCDVVGMWCTGGADGVIREVGGMIAIMVIVEIVRVILVVIMHIFVISDNDDVARACSINDIGADDNGSSGDDGIGELKIKTSYNEKPLSNRKSLETRNNS</sequence>
<gene>
    <name evidence="2" type="ORF">OCTVUL_1B001441</name>
</gene>
<proteinExistence type="predicted"/>
<keyword evidence="1" id="KW-0812">Transmembrane</keyword>
<name>A0AA36F289_OCTVU</name>
<evidence type="ECO:0000313" key="2">
    <source>
        <dbReference type="EMBL" id="CAI9721010.1"/>
    </source>
</evidence>
<dbReference type="EMBL" id="OX597817">
    <property type="protein sequence ID" value="CAI9721010.1"/>
    <property type="molecule type" value="Genomic_DNA"/>
</dbReference>
<keyword evidence="3" id="KW-1185">Reference proteome</keyword>
<accession>A0AA36F289</accession>
<dbReference type="Proteomes" id="UP001162480">
    <property type="component" value="Chromosome 4"/>
</dbReference>
<evidence type="ECO:0000256" key="1">
    <source>
        <dbReference type="SAM" id="Phobius"/>
    </source>
</evidence>
<protein>
    <submittedName>
        <fullName evidence="2">Uncharacterized protein</fullName>
    </submittedName>
</protein>
<feature type="transmembrane region" description="Helical" evidence="1">
    <location>
        <begin position="48"/>
        <end position="70"/>
    </location>
</feature>
<dbReference type="AlphaFoldDB" id="A0AA36F289"/>
<organism evidence="2 3">
    <name type="scientific">Octopus vulgaris</name>
    <name type="common">Common octopus</name>
    <dbReference type="NCBI Taxonomy" id="6645"/>
    <lineage>
        <taxon>Eukaryota</taxon>
        <taxon>Metazoa</taxon>
        <taxon>Spiralia</taxon>
        <taxon>Lophotrochozoa</taxon>
        <taxon>Mollusca</taxon>
        <taxon>Cephalopoda</taxon>
        <taxon>Coleoidea</taxon>
        <taxon>Octopodiformes</taxon>
        <taxon>Octopoda</taxon>
        <taxon>Incirrata</taxon>
        <taxon>Octopodidae</taxon>
        <taxon>Octopus</taxon>
    </lineage>
</organism>
<reference evidence="2" key="1">
    <citation type="submission" date="2023-08" db="EMBL/GenBank/DDBJ databases">
        <authorList>
            <person name="Alioto T."/>
            <person name="Alioto T."/>
            <person name="Gomez Garrido J."/>
        </authorList>
    </citation>
    <scope>NUCLEOTIDE SEQUENCE</scope>
</reference>
<evidence type="ECO:0000313" key="3">
    <source>
        <dbReference type="Proteomes" id="UP001162480"/>
    </source>
</evidence>
<keyword evidence="1" id="KW-0472">Membrane</keyword>
<keyword evidence="1" id="KW-1133">Transmembrane helix</keyword>